<protein>
    <submittedName>
        <fullName evidence="1">Glycoside hydrolase</fullName>
    </submittedName>
</protein>
<organism evidence="1 2">
    <name type="scientific">Nonlabens spongiae</name>
    <dbReference type="NCBI Taxonomy" id="331648"/>
    <lineage>
        <taxon>Bacteria</taxon>
        <taxon>Pseudomonadati</taxon>
        <taxon>Bacteroidota</taxon>
        <taxon>Flavobacteriia</taxon>
        <taxon>Flavobacteriales</taxon>
        <taxon>Flavobacteriaceae</taxon>
        <taxon>Nonlabens</taxon>
    </lineage>
</organism>
<dbReference type="InterPro" id="IPR055151">
    <property type="entry name" value="GH113"/>
</dbReference>
<dbReference type="Pfam" id="PF22612">
    <property type="entry name" value="GH113"/>
    <property type="match status" value="1"/>
</dbReference>
<dbReference type="CDD" id="cd19608">
    <property type="entry name" value="GH113_mannanase-like"/>
    <property type="match status" value="1"/>
</dbReference>
<dbReference type="InterPro" id="IPR017853">
    <property type="entry name" value="GH"/>
</dbReference>
<evidence type="ECO:0000313" key="1">
    <source>
        <dbReference type="EMBL" id="ARN79406.1"/>
    </source>
</evidence>
<dbReference type="AlphaFoldDB" id="A0A1W6MPH9"/>
<dbReference type="SUPFAM" id="SSF51445">
    <property type="entry name" value="(Trans)glycosidases"/>
    <property type="match status" value="1"/>
</dbReference>
<sequence length="330" mass="38952">MTLLLLPIFLLSCAQKTEKINGISLVGSRNPIDTMDVQDLKQFHPNYVAVIPYGFIRNLNDPQIRYNVERQWWGEREEGVKETIDLMHDGSIEVMLKPHIWIWRGEYTGHMKMQSEEDWQKLEQSHREYVLYYAQIAQEKNIEIYCIGTELDAFVQERPHYWRSLIQEVRSVYKGKLTYAGNWDTYDQVPFLDALDYIGVDAYFPVSYEKTPTVESIDTGWKKWKLEMGTLSRKRNKPILLTEYGYTSADYAGREPWKSATDSLQVNERAQKMLLEGLYRNLWEEDWLAGGFLWKHFPGEFLEGDRGFEKLFNVQNKEAAQTVKNQYQKK</sequence>
<dbReference type="STRING" id="331648.BST97_07570"/>
<accession>A0A1W6MPH9</accession>
<dbReference type="Gene3D" id="3.20.20.80">
    <property type="entry name" value="Glycosidases"/>
    <property type="match status" value="1"/>
</dbReference>
<dbReference type="Proteomes" id="UP000193431">
    <property type="component" value="Chromosome"/>
</dbReference>
<gene>
    <name evidence="1" type="ORF">BST97_07570</name>
</gene>
<keyword evidence="1" id="KW-0378">Hydrolase</keyword>
<reference evidence="1 2" key="1">
    <citation type="submission" date="2016-11" db="EMBL/GenBank/DDBJ databases">
        <title>Trade-off between light-utilization and light-protection in marine flavobacteria.</title>
        <authorList>
            <person name="Kumagai Y."/>
        </authorList>
    </citation>
    <scope>NUCLEOTIDE SEQUENCE [LARGE SCALE GENOMIC DNA]</scope>
    <source>
        <strain evidence="1 2">JCM 13191</strain>
    </source>
</reference>
<dbReference type="GO" id="GO:0016787">
    <property type="term" value="F:hydrolase activity"/>
    <property type="evidence" value="ECO:0007669"/>
    <property type="project" value="UniProtKB-KW"/>
</dbReference>
<proteinExistence type="predicted"/>
<dbReference type="EMBL" id="CP019344">
    <property type="protein sequence ID" value="ARN79406.1"/>
    <property type="molecule type" value="Genomic_DNA"/>
</dbReference>
<evidence type="ECO:0000313" key="2">
    <source>
        <dbReference type="Proteomes" id="UP000193431"/>
    </source>
</evidence>
<name>A0A1W6MPH9_9FLAO</name>
<dbReference type="OrthoDB" id="9773531at2"/>
<keyword evidence="2" id="KW-1185">Reference proteome</keyword>